<dbReference type="Pfam" id="PF02361">
    <property type="entry name" value="CbiQ"/>
    <property type="match status" value="1"/>
</dbReference>
<dbReference type="RefSeq" id="WP_027705184.1">
    <property type="nucleotide sequence ID" value="NZ_AP018933.1"/>
</dbReference>
<evidence type="ECO:0000256" key="3">
    <source>
        <dbReference type="ARBA" id="ARBA00022692"/>
    </source>
</evidence>
<feature type="transmembrane region" description="Helical" evidence="6">
    <location>
        <begin position="65"/>
        <end position="83"/>
    </location>
</feature>
<dbReference type="KEGG" id="zpl:ZBT109_2492"/>
<dbReference type="AlphaFoldDB" id="A0A348HHX0"/>
<proteinExistence type="inferred from homology"/>
<dbReference type="EMBL" id="AP018933">
    <property type="protein sequence ID" value="BBG31222.1"/>
    <property type="molecule type" value="Genomic_DNA"/>
</dbReference>
<dbReference type="OrthoDB" id="5868344at2"/>
<dbReference type="InterPro" id="IPR003339">
    <property type="entry name" value="ABC/ECF_trnsptr_transmembrane"/>
</dbReference>
<name>A0A348HHX0_9GAMM</name>
<dbReference type="GO" id="GO:0005886">
    <property type="term" value="C:plasma membrane"/>
    <property type="evidence" value="ECO:0007669"/>
    <property type="project" value="TreeGrafter"/>
</dbReference>
<protein>
    <submittedName>
        <fullName evidence="7">ABC-type cobalt transport system, permease</fullName>
    </submittedName>
</protein>
<organism evidence="7 8">
    <name type="scientific">Zymobacter palmae</name>
    <dbReference type="NCBI Taxonomy" id="33074"/>
    <lineage>
        <taxon>Bacteria</taxon>
        <taxon>Pseudomonadati</taxon>
        <taxon>Pseudomonadota</taxon>
        <taxon>Gammaproteobacteria</taxon>
        <taxon>Oceanospirillales</taxon>
        <taxon>Halomonadaceae</taxon>
        <taxon>Zymobacter group</taxon>
        <taxon>Zymobacter</taxon>
    </lineage>
</organism>
<evidence type="ECO:0000256" key="5">
    <source>
        <dbReference type="ARBA" id="ARBA00023136"/>
    </source>
</evidence>
<sequence length="196" mass="21364">MTGLYNAGHSLIHRLPAGLKLFLLCAAGIGLFHLSDWRPMMAVLTGIVLLYPVARLPLSVLVRQLQALAWLLVLLAAFQWWAQGWQMAVTSSARLAALLLLANLITLTTRTTAIIDALTRVLSGLRFIGVNPDRISLTISLALRFLPVIIEVTHEVRAAQKARGLEFSLLATAIPVIVRTLKMADDIADAIDARQG</sequence>
<dbReference type="STRING" id="1123510.GCA_000620025_02095"/>
<keyword evidence="5 6" id="KW-0472">Membrane</keyword>
<feature type="transmembrane region" description="Helical" evidence="6">
    <location>
        <begin position="40"/>
        <end position="58"/>
    </location>
</feature>
<dbReference type="PANTHER" id="PTHR33514:SF13">
    <property type="entry name" value="PROTEIN ABCI12, CHLOROPLASTIC"/>
    <property type="match status" value="1"/>
</dbReference>
<evidence type="ECO:0000256" key="1">
    <source>
        <dbReference type="ARBA" id="ARBA00004141"/>
    </source>
</evidence>
<comment type="subcellular location">
    <subcellularLocation>
        <location evidence="1">Membrane</location>
        <topology evidence="1">Multi-pass membrane protein</topology>
    </subcellularLocation>
</comment>
<gene>
    <name evidence="7" type="ORF">ZBT109_2492</name>
</gene>
<evidence type="ECO:0000256" key="4">
    <source>
        <dbReference type="ARBA" id="ARBA00022989"/>
    </source>
</evidence>
<comment type="similarity">
    <text evidence="2">Belongs to the CbiQ family.</text>
</comment>
<evidence type="ECO:0000313" key="7">
    <source>
        <dbReference type="EMBL" id="BBG31222.1"/>
    </source>
</evidence>
<evidence type="ECO:0000256" key="6">
    <source>
        <dbReference type="SAM" id="Phobius"/>
    </source>
</evidence>
<evidence type="ECO:0000256" key="2">
    <source>
        <dbReference type="ARBA" id="ARBA00008564"/>
    </source>
</evidence>
<dbReference type="CDD" id="cd16914">
    <property type="entry name" value="EcfT"/>
    <property type="match status" value="1"/>
</dbReference>
<reference evidence="7 8" key="1">
    <citation type="submission" date="2018-09" db="EMBL/GenBank/DDBJ databases">
        <title>Zymobacter palmae IAM14233 (=T109) whole genome analysis.</title>
        <authorList>
            <person name="Yanase H."/>
        </authorList>
    </citation>
    <scope>NUCLEOTIDE SEQUENCE [LARGE SCALE GENOMIC DNA]</scope>
    <source>
        <strain evidence="7 8">IAM14233</strain>
    </source>
</reference>
<feature type="transmembrane region" description="Helical" evidence="6">
    <location>
        <begin position="12"/>
        <end position="34"/>
    </location>
</feature>
<keyword evidence="8" id="KW-1185">Reference proteome</keyword>
<evidence type="ECO:0000313" key="8">
    <source>
        <dbReference type="Proteomes" id="UP000267342"/>
    </source>
</evidence>
<accession>A0A348HHX0</accession>
<keyword evidence="4 6" id="KW-1133">Transmembrane helix</keyword>
<dbReference type="Proteomes" id="UP000267342">
    <property type="component" value="Chromosome"/>
</dbReference>
<keyword evidence="3 6" id="KW-0812">Transmembrane</keyword>
<dbReference type="PANTHER" id="PTHR33514">
    <property type="entry name" value="PROTEIN ABCI12, CHLOROPLASTIC"/>
    <property type="match status" value="1"/>
</dbReference>